<name>A0A0G4H5Q9_VITBC</name>
<keyword evidence="1" id="KW-0472">Membrane</keyword>
<feature type="transmembrane region" description="Helical" evidence="1">
    <location>
        <begin position="425"/>
        <end position="448"/>
    </location>
</feature>
<dbReference type="VEuPathDB" id="CryptoDB:Vbra_6610"/>
<organism evidence="2 3">
    <name type="scientific">Vitrella brassicaformis (strain CCMP3155)</name>
    <dbReference type="NCBI Taxonomy" id="1169540"/>
    <lineage>
        <taxon>Eukaryota</taxon>
        <taxon>Sar</taxon>
        <taxon>Alveolata</taxon>
        <taxon>Colpodellida</taxon>
        <taxon>Vitrellaceae</taxon>
        <taxon>Vitrella</taxon>
    </lineage>
</organism>
<protein>
    <submittedName>
        <fullName evidence="2">Uncharacterized protein</fullName>
    </submittedName>
</protein>
<dbReference type="PROSITE" id="PS00018">
    <property type="entry name" value="EF_HAND_1"/>
    <property type="match status" value="1"/>
</dbReference>
<reference evidence="2 3" key="1">
    <citation type="submission" date="2014-11" db="EMBL/GenBank/DDBJ databases">
        <authorList>
            <person name="Zhu J."/>
            <person name="Qi W."/>
            <person name="Song R."/>
        </authorList>
    </citation>
    <scope>NUCLEOTIDE SEQUENCE [LARGE SCALE GENOMIC DNA]</scope>
</reference>
<evidence type="ECO:0000313" key="2">
    <source>
        <dbReference type="EMBL" id="CEM39173.1"/>
    </source>
</evidence>
<accession>A0A0G4H5Q9</accession>
<keyword evidence="1" id="KW-0812">Transmembrane</keyword>
<feature type="transmembrane region" description="Helical" evidence="1">
    <location>
        <begin position="234"/>
        <end position="260"/>
    </location>
</feature>
<proteinExistence type="predicted"/>
<evidence type="ECO:0000256" key="1">
    <source>
        <dbReference type="SAM" id="Phobius"/>
    </source>
</evidence>
<dbReference type="InParanoid" id="A0A0G4H5Q9"/>
<dbReference type="EMBL" id="CDMY01001028">
    <property type="protein sequence ID" value="CEM39173.1"/>
    <property type="molecule type" value="Genomic_DNA"/>
</dbReference>
<sequence length="475" mass="53352">MIELFLVSKMLTTELTAAQPQLDVEHVMKVSDEPAGLLSGEAHVIDPESTGATGTNDVTCGLPTETFSEEGVVYHEDGEEDGRALRKEEVELEEKVLRKRHKYAPLMHYPFTLLVPLMVFRQVALRSTIIVRKRAYILKTWGIFLVVIGLSFAVPLYFMPLARTATTDREKTGVLFTWLLVMSPLVATLTAIVRSLKSGPALQTSPAITFVAFGFALFPRIVQAKMEYISSQLLWSLIFASFDFVTDLAMPYFVLIGGAARRSLVRFLRRPVRDRHYDTVTAEDTQETRDKQTPVMLLSRLSTTIMSFKSAGRYYMRSLSTFLDVPTRVVQFGFHPIFLRRLSDEMHAYSLIELTVLIFSNLLNITVGQILFPSVRHLLERLVGLGIMVLIEVFFEGALYICLVRSANLPLIKSITEPGVIRMHLLALGIGGTGIMLRNLPVLVLMLLTGADENKDQSVSTYEFCPFHSSMFELA</sequence>
<feature type="transmembrane region" description="Helical" evidence="1">
    <location>
        <begin position="173"/>
        <end position="193"/>
    </location>
</feature>
<dbReference type="AlphaFoldDB" id="A0A0G4H5Q9"/>
<gene>
    <name evidence="2" type="ORF">Vbra_6610</name>
</gene>
<feature type="transmembrane region" description="Helical" evidence="1">
    <location>
        <begin position="383"/>
        <end position="404"/>
    </location>
</feature>
<feature type="transmembrane region" description="Helical" evidence="1">
    <location>
        <begin position="106"/>
        <end position="124"/>
    </location>
</feature>
<keyword evidence="3" id="KW-1185">Reference proteome</keyword>
<evidence type="ECO:0000313" key="3">
    <source>
        <dbReference type="Proteomes" id="UP000041254"/>
    </source>
</evidence>
<feature type="transmembrane region" description="Helical" evidence="1">
    <location>
        <begin position="348"/>
        <end position="371"/>
    </location>
</feature>
<dbReference type="InterPro" id="IPR018247">
    <property type="entry name" value="EF_Hand_1_Ca_BS"/>
</dbReference>
<dbReference type="Proteomes" id="UP000041254">
    <property type="component" value="Unassembled WGS sequence"/>
</dbReference>
<keyword evidence="1" id="KW-1133">Transmembrane helix</keyword>
<feature type="transmembrane region" description="Helical" evidence="1">
    <location>
        <begin position="136"/>
        <end position="158"/>
    </location>
</feature>
<dbReference type="PhylomeDB" id="A0A0G4H5Q9"/>
<feature type="transmembrane region" description="Helical" evidence="1">
    <location>
        <begin position="205"/>
        <end position="222"/>
    </location>
</feature>